<organism evidence="1 2">
    <name type="scientific">Paenibacillus filicis</name>
    <dbReference type="NCBI Taxonomy" id="669464"/>
    <lineage>
        <taxon>Bacteria</taxon>
        <taxon>Bacillati</taxon>
        <taxon>Bacillota</taxon>
        <taxon>Bacilli</taxon>
        <taxon>Bacillales</taxon>
        <taxon>Paenibacillaceae</taxon>
        <taxon>Paenibacillus</taxon>
    </lineage>
</organism>
<gene>
    <name evidence="1" type="ORF">WMW72_26440</name>
</gene>
<keyword evidence="2" id="KW-1185">Reference proteome</keyword>
<protein>
    <submittedName>
        <fullName evidence="1">DUF1292 domain-containing protein</fullName>
    </submittedName>
</protein>
<sequence length="103" mass="11856">MSNSAQEAAPTRQLRDAYGDDIILYDEQQESVVYRIVSELIWNGNGYAMLEKEKPGKSDEPEIFRVTRKGDGELELETIEDDDEWEDISELFDELLLPDDEAL</sequence>
<dbReference type="RefSeq" id="WP_341418588.1">
    <property type="nucleotide sequence ID" value="NZ_JBBPCC010000021.1"/>
</dbReference>
<dbReference type="Proteomes" id="UP001469365">
    <property type="component" value="Unassembled WGS sequence"/>
</dbReference>
<dbReference type="Pfam" id="PF06949">
    <property type="entry name" value="DUF1292"/>
    <property type="match status" value="1"/>
</dbReference>
<dbReference type="EMBL" id="JBBPCC010000021">
    <property type="protein sequence ID" value="MEK8131453.1"/>
    <property type="molecule type" value="Genomic_DNA"/>
</dbReference>
<evidence type="ECO:0000313" key="2">
    <source>
        <dbReference type="Proteomes" id="UP001469365"/>
    </source>
</evidence>
<evidence type="ECO:0000313" key="1">
    <source>
        <dbReference type="EMBL" id="MEK8131453.1"/>
    </source>
</evidence>
<comment type="caution">
    <text evidence="1">The sequence shown here is derived from an EMBL/GenBank/DDBJ whole genome shotgun (WGS) entry which is preliminary data.</text>
</comment>
<accession>A0ABU9DRE6</accession>
<dbReference type="InterPro" id="IPR009711">
    <property type="entry name" value="UPF0473"/>
</dbReference>
<name>A0ABU9DRE6_9BACL</name>
<proteinExistence type="predicted"/>
<reference evidence="1 2" key="1">
    <citation type="submission" date="2024-04" db="EMBL/GenBank/DDBJ databases">
        <title>draft genome sequnece of Paenibacillus filicis.</title>
        <authorList>
            <person name="Kim D.-U."/>
        </authorList>
    </citation>
    <scope>NUCLEOTIDE SEQUENCE [LARGE SCALE GENOMIC DNA]</scope>
    <source>
        <strain evidence="1 2">KACC14197</strain>
    </source>
</reference>